<dbReference type="SUPFAM" id="SSF51905">
    <property type="entry name" value="FAD/NAD(P)-binding domain"/>
    <property type="match status" value="1"/>
</dbReference>
<dbReference type="InterPro" id="IPR036188">
    <property type="entry name" value="FAD/NAD-bd_sf"/>
</dbReference>
<reference evidence="3" key="5">
    <citation type="submission" date="2015-06" db="UniProtKB">
        <authorList>
            <consortium name="EnsemblFungi"/>
        </authorList>
    </citation>
    <scope>IDENTIFICATION</scope>
    <source>
        <strain evidence="3">ATCC 64411</strain>
    </source>
</reference>
<dbReference type="Gene3D" id="3.50.50.60">
    <property type="entry name" value="FAD/NAD(P)-binding domain"/>
    <property type="match status" value="1"/>
</dbReference>
<name>A0A0C4E3Y6_MAGP6</name>
<dbReference type="VEuPathDB" id="FungiDB:MAPG_07167"/>
<dbReference type="AlphaFoldDB" id="A0A0C4E3Y6"/>
<dbReference type="Proteomes" id="UP000011715">
    <property type="component" value="Unassembled WGS sequence"/>
</dbReference>
<dbReference type="Gene3D" id="1.20.1440.240">
    <property type="match status" value="1"/>
</dbReference>
<accession>A0A0C4E3Y6</accession>
<reference evidence="3" key="4">
    <citation type="journal article" date="2015" name="G3 (Bethesda)">
        <title>Genome sequences of three phytopathogenic species of the Magnaporthaceae family of fungi.</title>
        <authorList>
            <person name="Okagaki L.H."/>
            <person name="Nunes C.C."/>
            <person name="Sailsbery J."/>
            <person name="Clay B."/>
            <person name="Brown D."/>
            <person name="John T."/>
            <person name="Oh Y."/>
            <person name="Young N."/>
            <person name="Fitzgerald M."/>
            <person name="Haas B.J."/>
            <person name="Zeng Q."/>
            <person name="Young S."/>
            <person name="Adiconis X."/>
            <person name="Fan L."/>
            <person name="Levin J.Z."/>
            <person name="Mitchell T.K."/>
            <person name="Okubara P.A."/>
            <person name="Farman M.L."/>
            <person name="Kohn L.M."/>
            <person name="Birren B."/>
            <person name="Ma L.-J."/>
            <person name="Dean R.A."/>
        </authorList>
    </citation>
    <scope>NUCLEOTIDE SEQUENCE</scope>
    <source>
        <strain evidence="3">ATCC 64411 / 73-15</strain>
    </source>
</reference>
<dbReference type="EnsemblFungi" id="MAPG_07167T0">
    <property type="protein sequence ID" value="MAPG_07167T0"/>
    <property type="gene ID" value="MAPG_07167"/>
</dbReference>
<feature type="domain" description="Amine oxidase" evidence="1">
    <location>
        <begin position="6"/>
        <end position="485"/>
    </location>
</feature>
<dbReference type="EMBL" id="GL876971">
    <property type="protein sequence ID" value="KLU88180.1"/>
    <property type="molecule type" value="Genomic_DNA"/>
</dbReference>
<sequence length="508" mass="56202">MAHLVLSQAGFRNLSLLEASGRLGGRVHTTYLSGGPWDYSYQEMGPMRFPHEFTYENKTYNISDHQLVFQLAAELNRLNEGRPGNLSVDFIPWIQSSENGLVYKNGFKLASGMPPTVGQIREDSTLGPAPLQYDAETAAAAAAMSSGTTPSPEFLLEVATNTFKAYKHWIESGPSGLPGDQWSQFAYLKHYLKASLNSTDILAPPDGSVTFWEGIYDSVNRGASSWKTIDGGLNRLPLAFHPHVDADLKLGRKIERVRYTAVAGGQSGRGEVTLQWRTGDSAWESETYDYAVVGVPFTVVQGWRLPPLGITISNAINRLSSAPACKVALEYRSRFWERLDRPIRGSCSTSTDIHAIGTVCYPSYNIGGSGPASILASYNFGGASDYTAAMSEEEHVRLVREAMVEIHGDVAREEYTGKYSRKCWKLDQLQIGAFAYPSAGQMELYLPEYFKMHKNMVFIGEHTSYTQEWVSSALESGIRGAVQIMLELGLVDEAKAAVHKWMARWMDV</sequence>
<reference evidence="2" key="3">
    <citation type="submission" date="2011-03" db="EMBL/GenBank/DDBJ databases">
        <title>Annotation of Magnaporthe poae ATCC 64411.</title>
        <authorList>
            <person name="Ma L.-J."/>
            <person name="Dead R."/>
            <person name="Young S.K."/>
            <person name="Zeng Q."/>
            <person name="Gargeya S."/>
            <person name="Fitzgerald M."/>
            <person name="Haas B."/>
            <person name="Abouelleil A."/>
            <person name="Alvarado L."/>
            <person name="Arachchi H.M."/>
            <person name="Berlin A."/>
            <person name="Brown A."/>
            <person name="Chapman S.B."/>
            <person name="Chen Z."/>
            <person name="Dunbar C."/>
            <person name="Freedman E."/>
            <person name="Gearin G."/>
            <person name="Gellesch M."/>
            <person name="Goldberg J."/>
            <person name="Griggs A."/>
            <person name="Gujja S."/>
            <person name="Heiman D."/>
            <person name="Howarth C."/>
            <person name="Larson L."/>
            <person name="Lui A."/>
            <person name="MacDonald P.J.P."/>
            <person name="Mehta T."/>
            <person name="Montmayeur A."/>
            <person name="Murphy C."/>
            <person name="Neiman D."/>
            <person name="Pearson M."/>
            <person name="Priest M."/>
            <person name="Roberts A."/>
            <person name="Saif S."/>
            <person name="Shea T."/>
            <person name="Shenoy N."/>
            <person name="Sisk P."/>
            <person name="Stolte C."/>
            <person name="Sykes S."/>
            <person name="Yandava C."/>
            <person name="Wortman J."/>
            <person name="Nusbaum C."/>
            <person name="Birren B."/>
        </authorList>
    </citation>
    <scope>NUCLEOTIDE SEQUENCE</scope>
    <source>
        <strain evidence="2">ATCC 64411</strain>
    </source>
</reference>
<dbReference type="InterPro" id="IPR050281">
    <property type="entry name" value="Flavin_monoamine_oxidase"/>
</dbReference>
<evidence type="ECO:0000313" key="2">
    <source>
        <dbReference type="EMBL" id="KLU88180.1"/>
    </source>
</evidence>
<dbReference type="eggNOG" id="ENOG502QWMG">
    <property type="taxonomic scope" value="Eukaryota"/>
</dbReference>
<dbReference type="PANTHER" id="PTHR10742:SF382">
    <property type="entry name" value="AMINE OXIDASE DOMAIN-CONTAINING PROTEIN"/>
    <property type="match status" value="1"/>
</dbReference>
<gene>
    <name evidence="2" type="ORF">MAPG_07167</name>
</gene>
<dbReference type="OrthoDB" id="7777654at2759"/>
<evidence type="ECO:0000313" key="4">
    <source>
        <dbReference type="Proteomes" id="UP000011715"/>
    </source>
</evidence>
<dbReference type="PANTHER" id="PTHR10742">
    <property type="entry name" value="FLAVIN MONOAMINE OXIDASE"/>
    <property type="match status" value="1"/>
</dbReference>
<dbReference type="SUPFAM" id="SSF54373">
    <property type="entry name" value="FAD-linked reductases, C-terminal domain"/>
    <property type="match status" value="1"/>
</dbReference>
<proteinExistence type="predicted"/>
<keyword evidence="4" id="KW-1185">Reference proteome</keyword>
<reference evidence="4" key="1">
    <citation type="submission" date="2010-05" db="EMBL/GenBank/DDBJ databases">
        <title>The genome sequence of Magnaporthe poae strain ATCC 64411.</title>
        <authorList>
            <person name="Ma L.-J."/>
            <person name="Dead R."/>
            <person name="Young S."/>
            <person name="Zeng Q."/>
            <person name="Koehrsen M."/>
            <person name="Alvarado L."/>
            <person name="Berlin A."/>
            <person name="Chapman S.B."/>
            <person name="Chen Z."/>
            <person name="Freedman E."/>
            <person name="Gellesch M."/>
            <person name="Goldberg J."/>
            <person name="Griggs A."/>
            <person name="Gujja S."/>
            <person name="Heilman E.R."/>
            <person name="Heiman D."/>
            <person name="Hepburn T."/>
            <person name="Howarth C."/>
            <person name="Jen D."/>
            <person name="Larson L."/>
            <person name="Mehta T."/>
            <person name="Neiman D."/>
            <person name="Pearson M."/>
            <person name="Roberts A."/>
            <person name="Saif S."/>
            <person name="Shea T."/>
            <person name="Shenoy N."/>
            <person name="Sisk P."/>
            <person name="Stolte C."/>
            <person name="Sykes S."/>
            <person name="Walk T."/>
            <person name="White J."/>
            <person name="Yandava C."/>
            <person name="Haas B."/>
            <person name="Nusbaum C."/>
            <person name="Birren B."/>
        </authorList>
    </citation>
    <scope>NUCLEOTIDE SEQUENCE [LARGE SCALE GENOMIC DNA]</scope>
    <source>
        <strain evidence="4">ATCC 64411 / 73-15</strain>
    </source>
</reference>
<dbReference type="Gene3D" id="3.90.660.10">
    <property type="match status" value="1"/>
</dbReference>
<evidence type="ECO:0000313" key="3">
    <source>
        <dbReference type="EnsemblFungi" id="MAPG_07167T0"/>
    </source>
</evidence>
<organism evidence="3 4">
    <name type="scientific">Magnaporthiopsis poae (strain ATCC 64411 / 73-15)</name>
    <name type="common">Kentucky bluegrass fungus</name>
    <name type="synonym">Magnaporthe poae</name>
    <dbReference type="NCBI Taxonomy" id="644358"/>
    <lineage>
        <taxon>Eukaryota</taxon>
        <taxon>Fungi</taxon>
        <taxon>Dikarya</taxon>
        <taxon>Ascomycota</taxon>
        <taxon>Pezizomycotina</taxon>
        <taxon>Sordariomycetes</taxon>
        <taxon>Sordariomycetidae</taxon>
        <taxon>Magnaporthales</taxon>
        <taxon>Magnaporthaceae</taxon>
        <taxon>Magnaporthiopsis</taxon>
    </lineage>
</organism>
<dbReference type="OMA" id="MAGLMSH"/>
<dbReference type="GO" id="GO:0009063">
    <property type="term" value="P:amino acid catabolic process"/>
    <property type="evidence" value="ECO:0007669"/>
    <property type="project" value="TreeGrafter"/>
</dbReference>
<protein>
    <recommendedName>
        <fullName evidence="1">Amine oxidase domain-containing protein</fullName>
    </recommendedName>
</protein>
<dbReference type="InterPro" id="IPR002937">
    <property type="entry name" value="Amino_oxidase"/>
</dbReference>
<dbReference type="GO" id="GO:0001716">
    <property type="term" value="F:L-amino-acid oxidase activity"/>
    <property type="evidence" value="ECO:0007669"/>
    <property type="project" value="TreeGrafter"/>
</dbReference>
<dbReference type="EMBL" id="ADBL01001733">
    <property type="status" value="NOT_ANNOTATED_CDS"/>
    <property type="molecule type" value="Genomic_DNA"/>
</dbReference>
<evidence type="ECO:0000259" key="1">
    <source>
        <dbReference type="Pfam" id="PF01593"/>
    </source>
</evidence>
<dbReference type="Pfam" id="PF01593">
    <property type="entry name" value="Amino_oxidase"/>
    <property type="match status" value="1"/>
</dbReference>
<dbReference type="STRING" id="644358.A0A0C4E3Y6"/>
<reference evidence="2" key="2">
    <citation type="submission" date="2010-05" db="EMBL/GenBank/DDBJ databases">
        <title>The Genome Sequence of Magnaporthe poae strain ATCC 64411.</title>
        <authorList>
            <consortium name="The Broad Institute Genome Sequencing Platform"/>
            <consortium name="Broad Institute Genome Sequencing Center for Infectious Disease"/>
            <person name="Ma L.-J."/>
            <person name="Dead R."/>
            <person name="Young S."/>
            <person name="Zeng Q."/>
            <person name="Koehrsen M."/>
            <person name="Alvarado L."/>
            <person name="Berlin A."/>
            <person name="Chapman S.B."/>
            <person name="Chen Z."/>
            <person name="Freedman E."/>
            <person name="Gellesch M."/>
            <person name="Goldberg J."/>
            <person name="Griggs A."/>
            <person name="Gujja S."/>
            <person name="Heilman E.R."/>
            <person name="Heiman D."/>
            <person name="Hepburn T."/>
            <person name="Howarth C."/>
            <person name="Jen D."/>
            <person name="Larson L."/>
            <person name="Mehta T."/>
            <person name="Neiman D."/>
            <person name="Pearson M."/>
            <person name="Roberts A."/>
            <person name="Saif S."/>
            <person name="Shea T."/>
            <person name="Shenoy N."/>
            <person name="Sisk P."/>
            <person name="Stolte C."/>
            <person name="Sykes S."/>
            <person name="Walk T."/>
            <person name="White J."/>
            <person name="Yandava C."/>
            <person name="Haas B."/>
            <person name="Nusbaum C."/>
            <person name="Birren B."/>
        </authorList>
    </citation>
    <scope>NUCLEOTIDE SEQUENCE</scope>
    <source>
        <strain evidence="2">ATCC 64411</strain>
    </source>
</reference>